<dbReference type="Proteomes" id="UP001149165">
    <property type="component" value="Unassembled WGS sequence"/>
</dbReference>
<sequence length="78" mass="8320">MRIDTIVFVLASSLATALAAPTVLERENRAEKTYLISIAGVINCMLQAFGRGDPVGFASCISNAQAEHFASMVAFDLI</sequence>
<feature type="signal peptide" evidence="1">
    <location>
        <begin position="1"/>
        <end position="19"/>
    </location>
</feature>
<evidence type="ECO:0000313" key="2">
    <source>
        <dbReference type="EMBL" id="KAJ5088569.1"/>
    </source>
</evidence>
<evidence type="ECO:0000256" key="1">
    <source>
        <dbReference type="SAM" id="SignalP"/>
    </source>
</evidence>
<reference evidence="2" key="2">
    <citation type="journal article" date="2023" name="IMA Fungus">
        <title>Comparative genomic study of the Penicillium genus elucidates a diverse pangenome and 15 lateral gene transfer events.</title>
        <authorList>
            <person name="Petersen C."/>
            <person name="Sorensen T."/>
            <person name="Nielsen M.R."/>
            <person name="Sondergaard T.E."/>
            <person name="Sorensen J.L."/>
            <person name="Fitzpatrick D.A."/>
            <person name="Frisvad J.C."/>
            <person name="Nielsen K.L."/>
        </authorList>
    </citation>
    <scope>NUCLEOTIDE SEQUENCE</scope>
    <source>
        <strain evidence="2">IBT 30069</strain>
    </source>
</reference>
<evidence type="ECO:0000313" key="3">
    <source>
        <dbReference type="Proteomes" id="UP001149165"/>
    </source>
</evidence>
<keyword evidence="3" id="KW-1185">Reference proteome</keyword>
<dbReference type="AlphaFoldDB" id="A0A9W9EV96"/>
<comment type="caution">
    <text evidence="2">The sequence shown here is derived from an EMBL/GenBank/DDBJ whole genome shotgun (WGS) entry which is preliminary data.</text>
</comment>
<protein>
    <submittedName>
        <fullName evidence="2">Uncharacterized protein</fullName>
    </submittedName>
</protein>
<keyword evidence="1" id="KW-0732">Signal</keyword>
<accession>A0A9W9EV96</accession>
<reference evidence="2" key="1">
    <citation type="submission" date="2022-11" db="EMBL/GenBank/DDBJ databases">
        <authorList>
            <person name="Petersen C."/>
        </authorList>
    </citation>
    <scope>NUCLEOTIDE SEQUENCE</scope>
    <source>
        <strain evidence="2">IBT 30069</strain>
    </source>
</reference>
<gene>
    <name evidence="2" type="ORF">N7456_012185</name>
</gene>
<dbReference type="EMBL" id="JAPQKH010000007">
    <property type="protein sequence ID" value="KAJ5088569.1"/>
    <property type="molecule type" value="Genomic_DNA"/>
</dbReference>
<name>A0A9W9EV96_9EURO</name>
<proteinExistence type="predicted"/>
<feature type="chain" id="PRO_5040762909" evidence="1">
    <location>
        <begin position="20"/>
        <end position="78"/>
    </location>
</feature>
<organism evidence="2 3">
    <name type="scientific">Penicillium angulare</name>
    <dbReference type="NCBI Taxonomy" id="116970"/>
    <lineage>
        <taxon>Eukaryota</taxon>
        <taxon>Fungi</taxon>
        <taxon>Dikarya</taxon>
        <taxon>Ascomycota</taxon>
        <taxon>Pezizomycotina</taxon>
        <taxon>Eurotiomycetes</taxon>
        <taxon>Eurotiomycetidae</taxon>
        <taxon>Eurotiales</taxon>
        <taxon>Aspergillaceae</taxon>
        <taxon>Penicillium</taxon>
    </lineage>
</organism>